<evidence type="ECO:0000313" key="2">
    <source>
        <dbReference type="EMBL" id="CAG2053524.1"/>
    </source>
</evidence>
<proteinExistence type="predicted"/>
<organism evidence="2 3">
    <name type="scientific">Timema podura</name>
    <name type="common">Walking stick</name>
    <dbReference type="NCBI Taxonomy" id="61482"/>
    <lineage>
        <taxon>Eukaryota</taxon>
        <taxon>Metazoa</taxon>
        <taxon>Ecdysozoa</taxon>
        <taxon>Arthropoda</taxon>
        <taxon>Hexapoda</taxon>
        <taxon>Insecta</taxon>
        <taxon>Pterygota</taxon>
        <taxon>Neoptera</taxon>
        <taxon>Polyneoptera</taxon>
        <taxon>Phasmatodea</taxon>
        <taxon>Timematodea</taxon>
        <taxon>Timematoidea</taxon>
        <taxon>Timematidae</taxon>
        <taxon>Timema</taxon>
    </lineage>
</organism>
<keyword evidence="1" id="KW-0732">Signal</keyword>
<comment type="caution">
    <text evidence="2">The sequence shown here is derived from an EMBL/GenBank/DDBJ whole genome shotgun (WGS) entry which is preliminary data.</text>
</comment>
<evidence type="ECO:0000256" key="1">
    <source>
        <dbReference type="SAM" id="SignalP"/>
    </source>
</evidence>
<sequence length="346" mass="39550">MRSEYKSLLAGYLSWARLLVPVLSSFSIGPMTSGGPKVSDRVYRGSLRNGVAGYKKAAKLKTMVYASSSTRAKTGQVWPGRCSWRHGSRDSCGQSYHHPAATLAKSGVGGFKLTKEVQKNHRKVESLFLIRLSPQSSGVPTTQSLEDIVAQIYVAVTTNDVYMLLHVQTESMKHLEQRLTNSVKMINSVSTSRTSEYSIQSLHHWADTKIFRTFGQMRRQVKEDGNIRRDRKKNTWPISTFPVHYTLRKEDEFNDDQLYGIAYAPRRFRKVVEAMERECRYQEGYGYGTFYEPNNCDGLLEVSPHTPIDQPQNRTRNNCRHLPQLTHLSVIRVDKLHNDRLKPSHL</sequence>
<reference evidence="2" key="1">
    <citation type="submission" date="2021-03" db="EMBL/GenBank/DDBJ databases">
        <authorList>
            <person name="Tran Van P."/>
        </authorList>
    </citation>
    <scope>NUCLEOTIDE SEQUENCE</scope>
</reference>
<feature type="signal peptide" evidence="1">
    <location>
        <begin position="1"/>
        <end position="24"/>
    </location>
</feature>
<keyword evidence="3" id="KW-1185">Reference proteome</keyword>
<protein>
    <submittedName>
        <fullName evidence="2">Uncharacterized protein</fullName>
    </submittedName>
</protein>
<dbReference type="Proteomes" id="UP001153148">
    <property type="component" value="Unassembled WGS sequence"/>
</dbReference>
<gene>
    <name evidence="2" type="ORF">TPAB3V08_LOCUS576</name>
</gene>
<dbReference type="EMBL" id="CAJPIN010000458">
    <property type="protein sequence ID" value="CAG2053524.1"/>
    <property type="molecule type" value="Genomic_DNA"/>
</dbReference>
<accession>A0ABN7NF80</accession>
<evidence type="ECO:0000313" key="3">
    <source>
        <dbReference type="Proteomes" id="UP001153148"/>
    </source>
</evidence>
<feature type="chain" id="PRO_5045082526" evidence="1">
    <location>
        <begin position="25"/>
        <end position="346"/>
    </location>
</feature>
<name>A0ABN7NF80_TIMPD</name>